<proteinExistence type="predicted"/>
<dbReference type="AlphaFoldDB" id="A0AAE3JGH1"/>
<dbReference type="EMBL" id="JAJEQR010000014">
    <property type="protein sequence ID" value="MCC2230666.1"/>
    <property type="molecule type" value="Genomic_DNA"/>
</dbReference>
<dbReference type="RefSeq" id="WP_308453299.1">
    <property type="nucleotide sequence ID" value="NZ_JAJEQR010000014.1"/>
</dbReference>
<dbReference type="Proteomes" id="UP001198182">
    <property type="component" value="Unassembled WGS sequence"/>
</dbReference>
<keyword evidence="2" id="KW-1185">Reference proteome</keyword>
<reference evidence="1" key="1">
    <citation type="submission" date="2021-10" db="EMBL/GenBank/DDBJ databases">
        <title>Anaerobic single-cell dispensing facilitates the cultivation of human gut bacteria.</title>
        <authorList>
            <person name="Afrizal A."/>
        </authorList>
    </citation>
    <scope>NUCLEOTIDE SEQUENCE</scope>
    <source>
        <strain evidence="1">CLA-AA-H215</strain>
    </source>
</reference>
<evidence type="ECO:0000313" key="2">
    <source>
        <dbReference type="Proteomes" id="UP001198182"/>
    </source>
</evidence>
<sequence length="278" mass="32922">MGAWGPGLYQDDVALDVRDYYKDQLHRGKEGEQITQELIAQNSDILEDPDDGPVFWLALADVQWKMGRLENVVKQNALNIIDENVDLMRWQHEEPGCVKKRLHMLSELKEKLLSPQPEMKKVSQYRLFHCNWKKGDVYAYQMLGDYAKEKGFFEKYVFFVKMDERTWHPGHTVPVVYFYWMISDVLVETKELKQAGYMPQVYAPQAYINNPKLKKRYRLTLLNTSMKVIPKKNLIYMGNIGNVDEIDEKTLTPYAVGWKEFEEYIIQNILEWNEYKVF</sequence>
<comment type="caution">
    <text evidence="1">The sequence shown here is derived from an EMBL/GenBank/DDBJ whole genome shotgun (WGS) entry which is preliminary data.</text>
</comment>
<gene>
    <name evidence="1" type="ORF">LKD81_06580</name>
</gene>
<name>A0AAE3JGH1_9FIRM</name>
<protein>
    <submittedName>
        <fullName evidence="1">Uncharacterized protein</fullName>
    </submittedName>
</protein>
<organism evidence="1 2">
    <name type="scientific">Hominifimenecus microfluidus</name>
    <dbReference type="NCBI Taxonomy" id="2885348"/>
    <lineage>
        <taxon>Bacteria</taxon>
        <taxon>Bacillati</taxon>
        <taxon>Bacillota</taxon>
        <taxon>Clostridia</taxon>
        <taxon>Lachnospirales</taxon>
        <taxon>Lachnospiraceae</taxon>
        <taxon>Hominifimenecus</taxon>
    </lineage>
</organism>
<evidence type="ECO:0000313" key="1">
    <source>
        <dbReference type="EMBL" id="MCC2230666.1"/>
    </source>
</evidence>
<accession>A0AAE3JGH1</accession>